<keyword evidence="1" id="KW-1133">Transmembrane helix</keyword>
<proteinExistence type="predicted"/>
<dbReference type="InterPro" id="IPR052942">
    <property type="entry name" value="LPS_cholinephosphotransferase"/>
</dbReference>
<evidence type="ECO:0000259" key="2">
    <source>
        <dbReference type="Pfam" id="PF04991"/>
    </source>
</evidence>
<dbReference type="GO" id="GO:0009100">
    <property type="term" value="P:glycoprotein metabolic process"/>
    <property type="evidence" value="ECO:0007669"/>
    <property type="project" value="UniProtKB-ARBA"/>
</dbReference>
<keyword evidence="4" id="KW-1185">Reference proteome</keyword>
<dbReference type="Pfam" id="PF04991">
    <property type="entry name" value="LicD"/>
    <property type="match status" value="1"/>
</dbReference>
<dbReference type="AlphaFoldDB" id="A0A210QI31"/>
<dbReference type="Proteomes" id="UP000242188">
    <property type="component" value="Unassembled WGS sequence"/>
</dbReference>
<feature type="transmembrane region" description="Helical" evidence="1">
    <location>
        <begin position="47"/>
        <end position="66"/>
    </location>
</feature>
<evidence type="ECO:0000313" key="3">
    <source>
        <dbReference type="EMBL" id="OWF48402.1"/>
    </source>
</evidence>
<keyword evidence="1" id="KW-0812">Transmembrane</keyword>
<accession>A0A210QI31</accession>
<sequence length="386" mass="45597">MFTHLDESDMYYTSGSRRNKVISTIFGCNNMKVRRDSYARKVNCKRMIILATISIASVSFALFSIWKTTSKSDNDLSKQRCHVSPYYEHLYNYRGQNSQYADYLLMSNISFEKNLKHPLEVEFNNFRYLFKIDQKSRKYEINPDGERLYEKRFRSGLTVNELDAMFMTFHHFSNALKKANVTFMLYGGTLIGAHRHHTMIPWDDDIDVLVNGSQKDAMSRALESLPKYTLYRPPLVQWKFFSKNITRTKRPFAWPYIDIFFFGENETHIWDKAHRYTQLYVFRKVDVFPLQFKPYQGSLQPVPCNSPHVLSRTYDPTLCTTSSYTHKAERPKDPETRKTVKCQSLYRKFPFVFRETRGNYVMETVKVGDCILYQTKTALPCWTKSP</sequence>
<dbReference type="PANTHER" id="PTHR43404:SF1">
    <property type="entry name" value="MNN4P"/>
    <property type="match status" value="1"/>
</dbReference>
<evidence type="ECO:0000256" key="1">
    <source>
        <dbReference type="SAM" id="Phobius"/>
    </source>
</evidence>
<reference evidence="3 4" key="1">
    <citation type="journal article" date="2017" name="Nat. Ecol. Evol.">
        <title>Scallop genome provides insights into evolution of bilaterian karyotype and development.</title>
        <authorList>
            <person name="Wang S."/>
            <person name="Zhang J."/>
            <person name="Jiao W."/>
            <person name="Li J."/>
            <person name="Xun X."/>
            <person name="Sun Y."/>
            <person name="Guo X."/>
            <person name="Huan P."/>
            <person name="Dong B."/>
            <person name="Zhang L."/>
            <person name="Hu X."/>
            <person name="Sun X."/>
            <person name="Wang J."/>
            <person name="Zhao C."/>
            <person name="Wang Y."/>
            <person name="Wang D."/>
            <person name="Huang X."/>
            <person name="Wang R."/>
            <person name="Lv J."/>
            <person name="Li Y."/>
            <person name="Zhang Z."/>
            <person name="Liu B."/>
            <person name="Lu W."/>
            <person name="Hui Y."/>
            <person name="Liang J."/>
            <person name="Zhou Z."/>
            <person name="Hou R."/>
            <person name="Li X."/>
            <person name="Liu Y."/>
            <person name="Li H."/>
            <person name="Ning X."/>
            <person name="Lin Y."/>
            <person name="Zhao L."/>
            <person name="Xing Q."/>
            <person name="Dou J."/>
            <person name="Li Y."/>
            <person name="Mao J."/>
            <person name="Guo H."/>
            <person name="Dou H."/>
            <person name="Li T."/>
            <person name="Mu C."/>
            <person name="Jiang W."/>
            <person name="Fu Q."/>
            <person name="Fu X."/>
            <person name="Miao Y."/>
            <person name="Liu J."/>
            <person name="Yu Q."/>
            <person name="Li R."/>
            <person name="Liao H."/>
            <person name="Li X."/>
            <person name="Kong Y."/>
            <person name="Jiang Z."/>
            <person name="Chourrout D."/>
            <person name="Li R."/>
            <person name="Bao Z."/>
        </authorList>
    </citation>
    <scope>NUCLEOTIDE SEQUENCE [LARGE SCALE GENOMIC DNA]</scope>
    <source>
        <strain evidence="3 4">PY_sf001</strain>
    </source>
</reference>
<dbReference type="OrthoDB" id="444255at2759"/>
<gene>
    <name evidence="3" type="ORF">KP79_PYT14759</name>
</gene>
<protein>
    <recommendedName>
        <fullName evidence="2">LicD/FKTN/FKRP nucleotidyltransferase domain-containing protein</fullName>
    </recommendedName>
</protein>
<evidence type="ECO:0000313" key="4">
    <source>
        <dbReference type="Proteomes" id="UP000242188"/>
    </source>
</evidence>
<dbReference type="PANTHER" id="PTHR43404">
    <property type="entry name" value="LIPOPOLYSACCHARIDE CHOLINEPHOSPHOTRANSFERASE LICD"/>
    <property type="match status" value="1"/>
</dbReference>
<organism evidence="3 4">
    <name type="scientific">Mizuhopecten yessoensis</name>
    <name type="common">Japanese scallop</name>
    <name type="synonym">Patinopecten yessoensis</name>
    <dbReference type="NCBI Taxonomy" id="6573"/>
    <lineage>
        <taxon>Eukaryota</taxon>
        <taxon>Metazoa</taxon>
        <taxon>Spiralia</taxon>
        <taxon>Lophotrochozoa</taxon>
        <taxon>Mollusca</taxon>
        <taxon>Bivalvia</taxon>
        <taxon>Autobranchia</taxon>
        <taxon>Pteriomorphia</taxon>
        <taxon>Pectinida</taxon>
        <taxon>Pectinoidea</taxon>
        <taxon>Pectinidae</taxon>
        <taxon>Mizuhopecten</taxon>
    </lineage>
</organism>
<keyword evidence="1" id="KW-0472">Membrane</keyword>
<dbReference type="InterPro" id="IPR007074">
    <property type="entry name" value="LicD/FKTN/FKRP_NTP_transf"/>
</dbReference>
<comment type="caution">
    <text evidence="3">The sequence shown here is derived from an EMBL/GenBank/DDBJ whole genome shotgun (WGS) entry which is preliminary data.</text>
</comment>
<name>A0A210QI31_MIZYE</name>
<feature type="domain" description="LicD/FKTN/FKRP nucleotidyltransferase" evidence="2">
    <location>
        <begin position="177"/>
        <end position="220"/>
    </location>
</feature>
<dbReference type="EMBL" id="NEDP02003547">
    <property type="protein sequence ID" value="OWF48402.1"/>
    <property type="molecule type" value="Genomic_DNA"/>
</dbReference>